<feature type="domain" description="DUF4124" evidence="3">
    <location>
        <begin position="10"/>
        <end position="62"/>
    </location>
</feature>
<evidence type="ECO:0000313" key="4">
    <source>
        <dbReference type="EMBL" id="GHH56971.1"/>
    </source>
</evidence>
<feature type="compositionally biased region" description="Low complexity" evidence="1">
    <location>
        <begin position="53"/>
        <end position="71"/>
    </location>
</feature>
<sequence>MKLSCALGLALLAASTAAGAANLYKWKDANGTTHYSERPPEDRKYDTRRIDSRAGVAPAAEAGPARPESSECSTARRNLELLGGSAPVMQDTDGDGKPDATLDENQRAAQKNLADAAVKAYCAPGK</sequence>
<dbReference type="AlphaFoldDB" id="A0A919KIH6"/>
<dbReference type="Pfam" id="PF13511">
    <property type="entry name" value="DUF4124"/>
    <property type="match status" value="1"/>
</dbReference>
<feature type="chain" id="PRO_5037104922" description="DUF4124 domain-containing protein" evidence="2">
    <location>
        <begin position="21"/>
        <end position="126"/>
    </location>
</feature>
<comment type="caution">
    <text evidence="4">The sequence shown here is derived from an EMBL/GenBank/DDBJ whole genome shotgun (WGS) entry which is preliminary data.</text>
</comment>
<dbReference type="EMBL" id="BNBA01000023">
    <property type="protein sequence ID" value="GHH56971.1"/>
    <property type="molecule type" value="Genomic_DNA"/>
</dbReference>
<feature type="region of interest" description="Disordered" evidence="1">
    <location>
        <begin position="28"/>
        <end position="102"/>
    </location>
</feature>
<dbReference type="RefSeq" id="WP_434027233.1">
    <property type="nucleotide sequence ID" value="NZ_BNBA01000023.1"/>
</dbReference>
<gene>
    <name evidence="4" type="ORF">GCM10009090_27500</name>
</gene>
<organism evidence="4 5">
    <name type="scientific">Xanthomonas boreopolis</name>
    <dbReference type="NCBI Taxonomy" id="86183"/>
    <lineage>
        <taxon>Bacteria</taxon>
        <taxon>Pseudomonadati</taxon>
        <taxon>Pseudomonadota</taxon>
        <taxon>Gammaproteobacteria</taxon>
        <taxon>Lysobacterales</taxon>
        <taxon>Lysobacteraceae</taxon>
        <taxon>Xanthomonas</taxon>
    </lineage>
</organism>
<dbReference type="Proteomes" id="UP000623958">
    <property type="component" value="Unassembled WGS sequence"/>
</dbReference>
<name>A0A919KIH6_9XANT</name>
<keyword evidence="5" id="KW-1185">Reference proteome</keyword>
<keyword evidence="2" id="KW-0732">Signal</keyword>
<feature type="signal peptide" evidence="2">
    <location>
        <begin position="1"/>
        <end position="20"/>
    </location>
</feature>
<protein>
    <recommendedName>
        <fullName evidence="3">DUF4124 domain-containing protein</fullName>
    </recommendedName>
</protein>
<evidence type="ECO:0000256" key="2">
    <source>
        <dbReference type="SAM" id="SignalP"/>
    </source>
</evidence>
<feature type="compositionally biased region" description="Basic and acidic residues" evidence="1">
    <location>
        <begin position="35"/>
        <end position="52"/>
    </location>
</feature>
<evidence type="ECO:0000313" key="5">
    <source>
        <dbReference type="Proteomes" id="UP000623958"/>
    </source>
</evidence>
<reference evidence="4" key="2">
    <citation type="submission" date="2020-09" db="EMBL/GenBank/DDBJ databases">
        <authorList>
            <person name="Sun Q."/>
            <person name="Ohkuma M."/>
        </authorList>
    </citation>
    <scope>NUCLEOTIDE SEQUENCE</scope>
    <source>
        <strain evidence="4">JCM 13306</strain>
    </source>
</reference>
<evidence type="ECO:0000256" key="1">
    <source>
        <dbReference type="SAM" id="MobiDB-lite"/>
    </source>
</evidence>
<proteinExistence type="predicted"/>
<evidence type="ECO:0000259" key="3">
    <source>
        <dbReference type="Pfam" id="PF13511"/>
    </source>
</evidence>
<reference evidence="4" key="1">
    <citation type="journal article" date="2014" name="Int. J. Syst. Evol. Microbiol.">
        <title>Complete genome sequence of Corynebacterium casei LMG S-19264T (=DSM 44701T), isolated from a smear-ripened cheese.</title>
        <authorList>
            <consortium name="US DOE Joint Genome Institute (JGI-PGF)"/>
            <person name="Walter F."/>
            <person name="Albersmeier A."/>
            <person name="Kalinowski J."/>
            <person name="Ruckert C."/>
        </authorList>
    </citation>
    <scope>NUCLEOTIDE SEQUENCE</scope>
    <source>
        <strain evidence="4">JCM 13306</strain>
    </source>
</reference>
<accession>A0A919KIH6</accession>
<dbReference type="InterPro" id="IPR025392">
    <property type="entry name" value="DUF4124"/>
</dbReference>